<reference evidence="4" key="1">
    <citation type="submission" date="2020-01" db="EMBL/GenBank/DDBJ databases">
        <authorList>
            <person name="Mishra B."/>
        </authorList>
    </citation>
    <scope>NUCLEOTIDE SEQUENCE [LARGE SCALE GENOMIC DNA]</scope>
</reference>
<dbReference type="AlphaFoldDB" id="A0A6D2L6R9"/>
<feature type="short sequence motif" description="VHIID" evidence="3">
    <location>
        <begin position="64"/>
        <end position="68"/>
    </location>
</feature>
<evidence type="ECO:0000313" key="4">
    <source>
        <dbReference type="EMBL" id="CAA7055603.1"/>
    </source>
</evidence>
<gene>
    <name evidence="4" type="ORF">MERR_LOCUS42839</name>
</gene>
<evidence type="ECO:0000256" key="1">
    <source>
        <dbReference type="ARBA" id="ARBA00023015"/>
    </source>
</evidence>
<comment type="caution">
    <text evidence="3">Lacks conserved residue(s) required for the propagation of feature annotation.</text>
</comment>
<accession>A0A6D2L6R9</accession>
<evidence type="ECO:0000256" key="2">
    <source>
        <dbReference type="ARBA" id="ARBA00023163"/>
    </source>
</evidence>
<dbReference type="Pfam" id="PF03514">
    <property type="entry name" value="GRAS"/>
    <property type="match status" value="1"/>
</dbReference>
<sequence length="97" mass="11223">MDLERWIDQLREGDRASDGPPHGSFSTTDIGLIRRSFSETSSPFLQFVNFTANHSIPESGFDRIHIIDFDVGGQWQMKRWKTETILYDGAEEEIEME</sequence>
<dbReference type="InterPro" id="IPR005202">
    <property type="entry name" value="TF_GRAS"/>
</dbReference>
<dbReference type="PROSITE" id="PS50985">
    <property type="entry name" value="GRAS"/>
    <property type="match status" value="1"/>
</dbReference>
<organism evidence="4 5">
    <name type="scientific">Microthlaspi erraticum</name>
    <dbReference type="NCBI Taxonomy" id="1685480"/>
    <lineage>
        <taxon>Eukaryota</taxon>
        <taxon>Viridiplantae</taxon>
        <taxon>Streptophyta</taxon>
        <taxon>Embryophyta</taxon>
        <taxon>Tracheophyta</taxon>
        <taxon>Spermatophyta</taxon>
        <taxon>Magnoliopsida</taxon>
        <taxon>eudicotyledons</taxon>
        <taxon>Gunneridae</taxon>
        <taxon>Pentapetalae</taxon>
        <taxon>rosids</taxon>
        <taxon>malvids</taxon>
        <taxon>Brassicales</taxon>
        <taxon>Brassicaceae</taxon>
        <taxon>Coluteocarpeae</taxon>
        <taxon>Microthlaspi</taxon>
    </lineage>
</organism>
<evidence type="ECO:0000256" key="3">
    <source>
        <dbReference type="PROSITE-ProRule" id="PRU01191"/>
    </source>
</evidence>
<keyword evidence="1" id="KW-0805">Transcription regulation</keyword>
<proteinExistence type="inferred from homology"/>
<comment type="caution">
    <text evidence="4">The sequence shown here is derived from an EMBL/GenBank/DDBJ whole genome shotgun (WGS) entry which is preliminary data.</text>
</comment>
<keyword evidence="2" id="KW-0804">Transcription</keyword>
<dbReference type="Proteomes" id="UP000467841">
    <property type="component" value="Unassembled WGS sequence"/>
</dbReference>
<dbReference type="EMBL" id="CACVBM020001607">
    <property type="protein sequence ID" value="CAA7055603.1"/>
    <property type="molecule type" value="Genomic_DNA"/>
</dbReference>
<keyword evidence="5" id="KW-1185">Reference proteome</keyword>
<name>A0A6D2L6R9_9BRAS</name>
<protein>
    <submittedName>
        <fullName evidence="4">Uncharacterized protein</fullName>
    </submittedName>
</protein>
<evidence type="ECO:0000313" key="5">
    <source>
        <dbReference type="Proteomes" id="UP000467841"/>
    </source>
</evidence>
<comment type="similarity">
    <text evidence="3">Belongs to the GRAS family.</text>
</comment>